<dbReference type="InterPro" id="IPR010905">
    <property type="entry name" value="Glyco_hydro_88"/>
</dbReference>
<comment type="caution">
    <text evidence="4">The sequence shown here is derived from an EMBL/GenBank/DDBJ whole genome shotgun (WGS) entry which is preliminary data.</text>
</comment>
<accession>A0A8H5LUA4</accession>
<evidence type="ECO:0000256" key="3">
    <source>
        <dbReference type="SAM" id="SignalP"/>
    </source>
</evidence>
<dbReference type="InterPro" id="IPR012341">
    <property type="entry name" value="6hp_glycosidase-like_sf"/>
</dbReference>
<dbReference type="PANTHER" id="PTHR41814:SF1">
    <property type="entry name" value="CELLULASE"/>
    <property type="match status" value="1"/>
</dbReference>
<dbReference type="Gene3D" id="1.50.10.10">
    <property type="match status" value="1"/>
</dbReference>
<dbReference type="InterPro" id="IPR008928">
    <property type="entry name" value="6-hairpin_glycosidase_sf"/>
</dbReference>
<dbReference type="GO" id="GO:0016787">
    <property type="term" value="F:hydrolase activity"/>
    <property type="evidence" value="ECO:0007669"/>
    <property type="project" value="UniProtKB-KW"/>
</dbReference>
<evidence type="ECO:0000256" key="2">
    <source>
        <dbReference type="SAM" id="MobiDB-lite"/>
    </source>
</evidence>
<feature type="signal peptide" evidence="3">
    <location>
        <begin position="1"/>
        <end position="18"/>
    </location>
</feature>
<dbReference type="EMBL" id="JAACJM010000012">
    <property type="protein sequence ID" value="KAF5369773.1"/>
    <property type="molecule type" value="Genomic_DNA"/>
</dbReference>
<dbReference type="Proteomes" id="UP000559256">
    <property type="component" value="Unassembled WGS sequence"/>
</dbReference>
<dbReference type="GO" id="GO:0005975">
    <property type="term" value="P:carbohydrate metabolic process"/>
    <property type="evidence" value="ECO:0007669"/>
    <property type="project" value="InterPro"/>
</dbReference>
<keyword evidence="3" id="KW-0732">Signal</keyword>
<feature type="chain" id="PRO_5034914058" description="Glycoside hydrolase family 105 protein" evidence="3">
    <location>
        <begin position="19"/>
        <end position="414"/>
    </location>
</feature>
<evidence type="ECO:0000313" key="5">
    <source>
        <dbReference type="Proteomes" id="UP000559256"/>
    </source>
</evidence>
<keyword evidence="5" id="KW-1185">Reference proteome</keyword>
<dbReference type="AlphaFoldDB" id="A0A8H5LUA4"/>
<reference evidence="4 5" key="1">
    <citation type="journal article" date="2020" name="ISME J.">
        <title>Uncovering the hidden diversity of litter-decomposition mechanisms in mushroom-forming fungi.</title>
        <authorList>
            <person name="Floudas D."/>
            <person name="Bentzer J."/>
            <person name="Ahren D."/>
            <person name="Johansson T."/>
            <person name="Persson P."/>
            <person name="Tunlid A."/>
        </authorList>
    </citation>
    <scope>NUCLEOTIDE SEQUENCE [LARGE SCALE GENOMIC DNA]</scope>
    <source>
        <strain evidence="4 5">CBS 291.85</strain>
    </source>
</reference>
<evidence type="ECO:0000313" key="4">
    <source>
        <dbReference type="EMBL" id="KAF5369773.1"/>
    </source>
</evidence>
<proteinExistence type="predicted"/>
<dbReference type="PANTHER" id="PTHR41814">
    <property type="entry name" value="EXPRESSED PROTEIN"/>
    <property type="match status" value="1"/>
</dbReference>
<feature type="region of interest" description="Disordered" evidence="2">
    <location>
        <begin position="374"/>
        <end position="404"/>
    </location>
</feature>
<dbReference type="OrthoDB" id="4138492at2759"/>
<evidence type="ECO:0008006" key="6">
    <source>
        <dbReference type="Google" id="ProtNLM"/>
    </source>
</evidence>
<gene>
    <name evidence="4" type="ORF">D9758_001319</name>
</gene>
<evidence type="ECO:0000256" key="1">
    <source>
        <dbReference type="ARBA" id="ARBA00022801"/>
    </source>
</evidence>
<sequence>MALKLALFLFVFSTAVKAAGLNSDVISSVRQNLVQTATHSWELGTAAEALLELDWPALSVFSPSAFPPPYQLNDTLNANDVLRIAENVVAAKPADSLALVPDGSAGDPASIGVAVLLANWTKPDPTNFTYSTAVGDQLNYLLNVAPRTASGAISHRTDEAQLWADFVYMTPPFIAYFGALQGGDSESALLQIAYEQCSLYRDGLRDENGLWRHVAEGSWQDNTHWATGNAWAAAGMLRVLATLNYTSQAQNFVAQRANLTSWIQEIITATWQHQSENGTLLNVIDDPTSFADSASTALLAYVTYRMALHTGDYTLIPNADKALQLVESSIDSQGLLRNTVNPYTFNTASTPDVPSPEGQAFVLLLHSAWRDGNFSSDSTSGGAPDGNGNAGNDDGDDDGSLFPQQCRLVMRRRR</sequence>
<dbReference type="SUPFAM" id="SSF48208">
    <property type="entry name" value="Six-hairpin glycosidases"/>
    <property type="match status" value="1"/>
</dbReference>
<protein>
    <recommendedName>
        <fullName evidence="6">Glycoside hydrolase family 105 protein</fullName>
    </recommendedName>
</protein>
<organism evidence="4 5">
    <name type="scientific">Tetrapyrgos nigripes</name>
    <dbReference type="NCBI Taxonomy" id="182062"/>
    <lineage>
        <taxon>Eukaryota</taxon>
        <taxon>Fungi</taxon>
        <taxon>Dikarya</taxon>
        <taxon>Basidiomycota</taxon>
        <taxon>Agaricomycotina</taxon>
        <taxon>Agaricomycetes</taxon>
        <taxon>Agaricomycetidae</taxon>
        <taxon>Agaricales</taxon>
        <taxon>Marasmiineae</taxon>
        <taxon>Marasmiaceae</taxon>
        <taxon>Tetrapyrgos</taxon>
    </lineage>
</organism>
<name>A0A8H5LUA4_9AGAR</name>
<keyword evidence="1" id="KW-0378">Hydrolase</keyword>
<dbReference type="Pfam" id="PF07470">
    <property type="entry name" value="Glyco_hydro_88"/>
    <property type="match status" value="1"/>
</dbReference>